<organism evidence="3 4">
    <name type="scientific">Flavobacterium album</name>
    <dbReference type="NCBI Taxonomy" id="2175091"/>
    <lineage>
        <taxon>Bacteria</taxon>
        <taxon>Pseudomonadati</taxon>
        <taxon>Bacteroidota</taxon>
        <taxon>Flavobacteriia</taxon>
        <taxon>Flavobacteriales</taxon>
        <taxon>Flavobacteriaceae</taxon>
        <taxon>Flavobacterium</taxon>
    </lineage>
</organism>
<dbReference type="Pfam" id="PF00534">
    <property type="entry name" value="Glycos_transf_1"/>
    <property type="match status" value="1"/>
</dbReference>
<dbReference type="Gene3D" id="3.40.50.2000">
    <property type="entry name" value="Glycogen Phosphorylase B"/>
    <property type="match status" value="2"/>
</dbReference>
<name>A0A2S1R233_9FLAO</name>
<dbReference type="OrthoDB" id="798298at2"/>
<dbReference type="GO" id="GO:0016757">
    <property type="term" value="F:glycosyltransferase activity"/>
    <property type="evidence" value="ECO:0007669"/>
    <property type="project" value="InterPro"/>
</dbReference>
<dbReference type="PANTHER" id="PTHR12526">
    <property type="entry name" value="GLYCOSYLTRANSFERASE"/>
    <property type="match status" value="1"/>
</dbReference>
<dbReference type="InterPro" id="IPR028098">
    <property type="entry name" value="Glyco_trans_4-like_N"/>
</dbReference>
<evidence type="ECO:0000313" key="4">
    <source>
        <dbReference type="Proteomes" id="UP000244929"/>
    </source>
</evidence>
<proteinExistence type="predicted"/>
<protein>
    <submittedName>
        <fullName evidence="3">Glycosyltransferase family 4 protein</fullName>
    </submittedName>
</protein>
<accession>A0A2S1R233</accession>
<evidence type="ECO:0000313" key="3">
    <source>
        <dbReference type="EMBL" id="AWH86730.1"/>
    </source>
</evidence>
<feature type="domain" description="Glycosyltransferase subfamily 4-like N-terminal" evidence="2">
    <location>
        <begin position="19"/>
        <end position="175"/>
    </location>
</feature>
<keyword evidence="4" id="KW-1185">Reference proteome</keyword>
<evidence type="ECO:0000259" key="1">
    <source>
        <dbReference type="Pfam" id="PF00534"/>
    </source>
</evidence>
<dbReference type="KEGG" id="falb:HYN59_17165"/>
<dbReference type="RefSeq" id="WP_108779452.1">
    <property type="nucleotide sequence ID" value="NZ_CP029186.1"/>
</dbReference>
<dbReference type="EMBL" id="CP029186">
    <property type="protein sequence ID" value="AWH86730.1"/>
    <property type="molecule type" value="Genomic_DNA"/>
</dbReference>
<sequence length="367" mass="41937">MLQPRKTKICLVGDMLSGGGAEKAHAALSRYFAAQGIEVHNVIVQDIVTYSYAGELLNLGKEKDNANGFYNKFRRLRILWKYVRKHRFDYIIDFRMRRKLLQDWLIAKFVFTVPSVYTVRSSNIDWYMPVQSWLTRAIYGKSYGVIAITGKMKEYIENRHGLKNVAAIYNPIDTDYINRRLSEGKQPEKFSYIIAAGRMSDDNVKQFDKLIKAYAASVLPANNVKLMLLGQGVLKAQLEELAKSLGLKDKIVFEGFQQNPYVYMCEALFFVLSSRFEGMPNVVLESLACGTPVVAFNCFTGPSEIIDDGENGLLIEDQDFDKLTEGINRMYLDKNLYNVCKLNAAKSIEKFSMENVGKSWMEYLKIN</sequence>
<reference evidence="3 4" key="1">
    <citation type="submission" date="2018-04" db="EMBL/GenBank/DDBJ databases">
        <title>Genome sequencing of Flavobacterium sp. HYN0059.</title>
        <authorList>
            <person name="Yi H."/>
            <person name="Baek C."/>
        </authorList>
    </citation>
    <scope>NUCLEOTIDE SEQUENCE [LARGE SCALE GENOMIC DNA]</scope>
    <source>
        <strain evidence="3 4">HYN0059</strain>
    </source>
</reference>
<evidence type="ECO:0000259" key="2">
    <source>
        <dbReference type="Pfam" id="PF13439"/>
    </source>
</evidence>
<feature type="domain" description="Glycosyl transferase family 1" evidence="1">
    <location>
        <begin position="186"/>
        <end position="346"/>
    </location>
</feature>
<dbReference type="SUPFAM" id="SSF53756">
    <property type="entry name" value="UDP-Glycosyltransferase/glycogen phosphorylase"/>
    <property type="match status" value="1"/>
</dbReference>
<keyword evidence="3" id="KW-0808">Transferase</keyword>
<dbReference type="AlphaFoldDB" id="A0A2S1R233"/>
<gene>
    <name evidence="3" type="ORF">HYN59_17165</name>
</gene>
<dbReference type="InterPro" id="IPR001296">
    <property type="entry name" value="Glyco_trans_1"/>
</dbReference>
<dbReference type="Proteomes" id="UP000244929">
    <property type="component" value="Chromosome"/>
</dbReference>
<dbReference type="Pfam" id="PF13439">
    <property type="entry name" value="Glyco_transf_4"/>
    <property type="match status" value="1"/>
</dbReference>